<evidence type="ECO:0000313" key="1">
    <source>
        <dbReference type="EMBL" id="TFK59739.1"/>
    </source>
</evidence>
<organism evidence="1 2">
    <name type="scientific">Pluteus cervinus</name>
    <dbReference type="NCBI Taxonomy" id="181527"/>
    <lineage>
        <taxon>Eukaryota</taxon>
        <taxon>Fungi</taxon>
        <taxon>Dikarya</taxon>
        <taxon>Basidiomycota</taxon>
        <taxon>Agaricomycotina</taxon>
        <taxon>Agaricomycetes</taxon>
        <taxon>Agaricomycetidae</taxon>
        <taxon>Agaricales</taxon>
        <taxon>Pluteineae</taxon>
        <taxon>Pluteaceae</taxon>
        <taxon>Pluteus</taxon>
    </lineage>
</organism>
<name>A0ACD3A265_9AGAR</name>
<gene>
    <name evidence="1" type="ORF">BDN72DRAFT_864906</name>
</gene>
<accession>A0ACD3A265</accession>
<dbReference type="Proteomes" id="UP000308600">
    <property type="component" value="Unassembled WGS sequence"/>
</dbReference>
<dbReference type="EMBL" id="ML208904">
    <property type="protein sequence ID" value="TFK59739.1"/>
    <property type="molecule type" value="Genomic_DNA"/>
</dbReference>
<proteinExistence type="predicted"/>
<evidence type="ECO:0000313" key="2">
    <source>
        <dbReference type="Proteomes" id="UP000308600"/>
    </source>
</evidence>
<sequence length="530" mass="58296">MVERRRAKKGETRVIRKADRGTGRAGGRRERWWGLRQGLEGHPLNVNHDVLRTMGILGIRQVYVGMSMLGRKAILPEAAGIRVGTPISRISLTDQTMTEHLGYRTECRRKVVLSLVSCSRGASLSTGIEDQSFNITIPTLGPSLLPNSECPRMFGPWESSRGSLTHGLSPPASVLSAWSVELLKACYSVDWHSWVLKYQIPNVSLVIYVIPQDVENVLHRSQHTEETAPREKVVSNLSYSPPASVLLETVFIQTGITAGWKGILKRLQTLLDRWRLLFQELVMMGPKMSTLGLLPSNVPIMLNTRCLSTPEELLGVGVYWSGHWPPPLDTTIGLRKRHLIAAGDPKTDNKTPSFWMLLEPVKEVPSVTKERVDGGGVGWVLRESGWLVSQSCLHQGWYRSAVVDGRAVTAITVVCVSTSARSWTGGEVLVLMGIGLRLRTGTGTGEIQGGWLHGVLFVGEGDGPSSASGVDSSGASKSKMELLDRQRTLVGDFDSNWRSRWKVGIDGDRDISVWKREWGVGISNSGIVTL</sequence>
<reference evidence="1 2" key="1">
    <citation type="journal article" date="2019" name="Nat. Ecol. Evol.">
        <title>Megaphylogeny resolves global patterns of mushroom evolution.</title>
        <authorList>
            <person name="Varga T."/>
            <person name="Krizsan K."/>
            <person name="Foldi C."/>
            <person name="Dima B."/>
            <person name="Sanchez-Garcia M."/>
            <person name="Sanchez-Ramirez S."/>
            <person name="Szollosi G.J."/>
            <person name="Szarkandi J.G."/>
            <person name="Papp V."/>
            <person name="Albert L."/>
            <person name="Andreopoulos W."/>
            <person name="Angelini C."/>
            <person name="Antonin V."/>
            <person name="Barry K.W."/>
            <person name="Bougher N.L."/>
            <person name="Buchanan P."/>
            <person name="Buyck B."/>
            <person name="Bense V."/>
            <person name="Catcheside P."/>
            <person name="Chovatia M."/>
            <person name="Cooper J."/>
            <person name="Damon W."/>
            <person name="Desjardin D."/>
            <person name="Finy P."/>
            <person name="Geml J."/>
            <person name="Haridas S."/>
            <person name="Hughes K."/>
            <person name="Justo A."/>
            <person name="Karasinski D."/>
            <person name="Kautmanova I."/>
            <person name="Kiss B."/>
            <person name="Kocsube S."/>
            <person name="Kotiranta H."/>
            <person name="LaButti K.M."/>
            <person name="Lechner B.E."/>
            <person name="Liimatainen K."/>
            <person name="Lipzen A."/>
            <person name="Lukacs Z."/>
            <person name="Mihaltcheva S."/>
            <person name="Morgado L.N."/>
            <person name="Niskanen T."/>
            <person name="Noordeloos M.E."/>
            <person name="Ohm R.A."/>
            <person name="Ortiz-Santana B."/>
            <person name="Ovrebo C."/>
            <person name="Racz N."/>
            <person name="Riley R."/>
            <person name="Savchenko A."/>
            <person name="Shiryaev A."/>
            <person name="Soop K."/>
            <person name="Spirin V."/>
            <person name="Szebenyi C."/>
            <person name="Tomsovsky M."/>
            <person name="Tulloss R.E."/>
            <person name="Uehling J."/>
            <person name="Grigoriev I.V."/>
            <person name="Vagvolgyi C."/>
            <person name="Papp T."/>
            <person name="Martin F.M."/>
            <person name="Miettinen O."/>
            <person name="Hibbett D.S."/>
            <person name="Nagy L.G."/>
        </authorList>
    </citation>
    <scope>NUCLEOTIDE SEQUENCE [LARGE SCALE GENOMIC DNA]</scope>
    <source>
        <strain evidence="1 2">NL-1719</strain>
    </source>
</reference>
<keyword evidence="2" id="KW-1185">Reference proteome</keyword>
<protein>
    <submittedName>
        <fullName evidence="1">Uncharacterized protein</fullName>
    </submittedName>
</protein>